<dbReference type="PANTHER" id="PTHR33048">
    <property type="entry name" value="PTH11-LIKE INTEGRAL MEMBRANE PROTEIN (AFU_ORTHOLOGUE AFUA_5G11245)"/>
    <property type="match status" value="1"/>
</dbReference>
<evidence type="ECO:0000256" key="3">
    <source>
        <dbReference type="ARBA" id="ARBA00022989"/>
    </source>
</evidence>
<comment type="caution">
    <text evidence="9">The sequence shown here is derived from an EMBL/GenBank/DDBJ whole genome shotgun (WGS) entry which is preliminary data.</text>
</comment>
<feature type="compositionally biased region" description="Polar residues" evidence="6">
    <location>
        <begin position="309"/>
        <end position="318"/>
    </location>
</feature>
<evidence type="ECO:0000313" key="10">
    <source>
        <dbReference type="Proteomes" id="UP000284375"/>
    </source>
</evidence>
<gene>
    <name evidence="9" type="ORF">VSDG_02947</name>
</gene>
<dbReference type="STRING" id="252740.A0A423W8S3"/>
<keyword evidence="4 7" id="KW-0472">Membrane</keyword>
<name>A0A423W8S3_CYTCH</name>
<feature type="region of interest" description="Disordered" evidence="6">
    <location>
        <begin position="280"/>
        <end position="335"/>
    </location>
</feature>
<dbReference type="Proteomes" id="UP000284375">
    <property type="component" value="Unassembled WGS sequence"/>
</dbReference>
<keyword evidence="3 7" id="KW-1133">Transmembrane helix</keyword>
<feature type="transmembrane region" description="Helical" evidence="7">
    <location>
        <begin position="46"/>
        <end position="70"/>
    </location>
</feature>
<evidence type="ECO:0000256" key="2">
    <source>
        <dbReference type="ARBA" id="ARBA00022692"/>
    </source>
</evidence>
<dbReference type="GO" id="GO:0016020">
    <property type="term" value="C:membrane"/>
    <property type="evidence" value="ECO:0007669"/>
    <property type="project" value="UniProtKB-SubCell"/>
</dbReference>
<evidence type="ECO:0000259" key="8">
    <source>
        <dbReference type="Pfam" id="PF20684"/>
    </source>
</evidence>
<proteinExistence type="inferred from homology"/>
<feature type="transmembrane region" description="Helical" evidence="7">
    <location>
        <begin position="124"/>
        <end position="151"/>
    </location>
</feature>
<dbReference type="PANTHER" id="PTHR33048:SF21">
    <property type="entry name" value="INTEGRAL MEMBRANE PROTEIN"/>
    <property type="match status" value="1"/>
</dbReference>
<feature type="transmembrane region" description="Helical" evidence="7">
    <location>
        <begin position="6"/>
        <end position="26"/>
    </location>
</feature>
<evidence type="ECO:0000256" key="4">
    <source>
        <dbReference type="ARBA" id="ARBA00023136"/>
    </source>
</evidence>
<protein>
    <recommendedName>
        <fullName evidence="8">Rhodopsin domain-containing protein</fullName>
    </recommendedName>
</protein>
<evidence type="ECO:0000256" key="1">
    <source>
        <dbReference type="ARBA" id="ARBA00004141"/>
    </source>
</evidence>
<reference evidence="9 10" key="1">
    <citation type="submission" date="2015-09" db="EMBL/GenBank/DDBJ databases">
        <title>Host preference determinants of Valsa canker pathogens revealed by comparative genomics.</title>
        <authorList>
            <person name="Yin Z."/>
            <person name="Huang L."/>
        </authorList>
    </citation>
    <scope>NUCLEOTIDE SEQUENCE [LARGE SCALE GENOMIC DNA]</scope>
    <source>
        <strain evidence="9 10">YSFL</strain>
    </source>
</reference>
<comment type="subcellular location">
    <subcellularLocation>
        <location evidence="1">Membrane</location>
        <topology evidence="1">Multi-pass membrane protein</topology>
    </subcellularLocation>
</comment>
<dbReference type="InterPro" id="IPR049326">
    <property type="entry name" value="Rhodopsin_dom_fungi"/>
</dbReference>
<sequence length="369" mass="40414">MVEPKGTGLTLLYVSSVLMALSWLTVLARLSVRRWLKPEAMGLDDYFMVIGLLLYSVTSCLVIVCCFYGAGQRSEELNAADIMQGTKLFFIAEFFYAACTAPIKGSICVCLLRIADSRRRFVWSLWTIIAATTIAPVIFIFVVANICHPITDLWGETVEGSCNMSLNSSVSYFFSAVSIFTDWAMAILPAVLLWNVQLKRRVKGSVTLILGLAAFASCATIVRLRFLTLYNDQSEFMLSTGQIGLWSVIEEGIGITAGSMPALRPVLSLPFFNHFSRHGSRSGGSGAGTLQSTANGLQGRRAHNGDTVGMSTLRSQRNQRGKDEVSGDGESQKYILKETQVSVTAEAYSGGDAWRRQQTLGWTNSENSE</sequence>
<organism evidence="9 10">
    <name type="scientific">Cytospora chrysosperma</name>
    <name type="common">Cytospora canker fungus</name>
    <name type="synonym">Sphaeria chrysosperma</name>
    <dbReference type="NCBI Taxonomy" id="252740"/>
    <lineage>
        <taxon>Eukaryota</taxon>
        <taxon>Fungi</taxon>
        <taxon>Dikarya</taxon>
        <taxon>Ascomycota</taxon>
        <taxon>Pezizomycotina</taxon>
        <taxon>Sordariomycetes</taxon>
        <taxon>Sordariomycetidae</taxon>
        <taxon>Diaporthales</taxon>
        <taxon>Cytosporaceae</taxon>
        <taxon>Cytospora</taxon>
    </lineage>
</organism>
<dbReference type="OrthoDB" id="3923077at2759"/>
<keyword evidence="2 7" id="KW-0812">Transmembrane</keyword>
<feature type="transmembrane region" description="Helical" evidence="7">
    <location>
        <begin position="206"/>
        <end position="226"/>
    </location>
</feature>
<feature type="transmembrane region" description="Helical" evidence="7">
    <location>
        <begin position="171"/>
        <end position="194"/>
    </location>
</feature>
<feature type="transmembrane region" description="Helical" evidence="7">
    <location>
        <begin position="90"/>
        <end position="112"/>
    </location>
</feature>
<comment type="similarity">
    <text evidence="5">Belongs to the SAT4 family.</text>
</comment>
<evidence type="ECO:0000313" key="9">
    <source>
        <dbReference type="EMBL" id="ROV99705.1"/>
    </source>
</evidence>
<dbReference type="EMBL" id="LJZO01000010">
    <property type="protein sequence ID" value="ROV99705.1"/>
    <property type="molecule type" value="Genomic_DNA"/>
</dbReference>
<dbReference type="Pfam" id="PF20684">
    <property type="entry name" value="Fung_rhodopsin"/>
    <property type="match status" value="1"/>
</dbReference>
<evidence type="ECO:0000256" key="7">
    <source>
        <dbReference type="SAM" id="Phobius"/>
    </source>
</evidence>
<dbReference type="InterPro" id="IPR052337">
    <property type="entry name" value="SAT4-like"/>
</dbReference>
<evidence type="ECO:0000256" key="6">
    <source>
        <dbReference type="SAM" id="MobiDB-lite"/>
    </source>
</evidence>
<keyword evidence="10" id="KW-1185">Reference proteome</keyword>
<feature type="domain" description="Rhodopsin" evidence="8">
    <location>
        <begin position="29"/>
        <end position="268"/>
    </location>
</feature>
<evidence type="ECO:0000256" key="5">
    <source>
        <dbReference type="ARBA" id="ARBA00038359"/>
    </source>
</evidence>
<dbReference type="AlphaFoldDB" id="A0A423W8S3"/>
<accession>A0A423W8S3</accession>